<name>A0A1B1AJZ4_9PROT</name>
<dbReference type="RefSeq" id="WP_066772406.1">
    <property type="nucleotide sequence ID" value="NZ_CP013244.1"/>
</dbReference>
<dbReference type="EMBL" id="CP013244">
    <property type="protein sequence ID" value="ANP46888.1"/>
    <property type="molecule type" value="Genomic_DNA"/>
</dbReference>
<reference evidence="3 4" key="1">
    <citation type="submission" date="2015-11" db="EMBL/GenBank/DDBJ databases">
        <title>Whole-Genome Sequence of Candidatus Oderbacter manganicum from the National Park Lower Oder Valley, Germany.</title>
        <authorList>
            <person name="Braun B."/>
            <person name="Liere K."/>
            <person name="Szewzyk U."/>
        </authorList>
    </citation>
    <scope>NUCLEOTIDE SEQUENCE [LARGE SCALE GENOMIC DNA]</scope>
    <source>
        <strain evidence="3 4">OTSz_A_272</strain>
    </source>
</reference>
<accession>A0A1B1AJZ4</accession>
<feature type="transmembrane region" description="Helical" evidence="2">
    <location>
        <begin position="33"/>
        <end position="53"/>
    </location>
</feature>
<feature type="transmembrane region" description="Helical" evidence="2">
    <location>
        <begin position="59"/>
        <end position="79"/>
    </location>
</feature>
<evidence type="ECO:0000313" key="3">
    <source>
        <dbReference type="EMBL" id="ANP46888.1"/>
    </source>
</evidence>
<dbReference type="KEGG" id="cbot:ATE48_13670"/>
<evidence type="ECO:0000256" key="1">
    <source>
        <dbReference type="SAM" id="MobiDB-lite"/>
    </source>
</evidence>
<sequence>MPSDNVTPFRRPKPVRPQQQGGLGFKTHRGKAVLVHLLTIATYTCAFLFPFPAPPGAPLVLVIASCVSLALAFAVIALATPNRYGAMPWATTHHELAIRTLIIGFVLWTLASALTYISPALMVVAFWGHVIIMIWAILRAIIGLVLGVMRKAIPNPRGWFV</sequence>
<dbReference type="AlphaFoldDB" id="A0A1B1AJZ4"/>
<dbReference type="Proteomes" id="UP000092498">
    <property type="component" value="Chromosome"/>
</dbReference>
<keyword evidence="2" id="KW-1133">Transmembrane helix</keyword>
<proteinExistence type="predicted"/>
<feature type="region of interest" description="Disordered" evidence="1">
    <location>
        <begin position="1"/>
        <end position="24"/>
    </location>
</feature>
<evidence type="ECO:0000313" key="4">
    <source>
        <dbReference type="Proteomes" id="UP000092498"/>
    </source>
</evidence>
<keyword evidence="2" id="KW-0472">Membrane</keyword>
<feature type="transmembrane region" description="Helical" evidence="2">
    <location>
        <begin position="124"/>
        <end position="148"/>
    </location>
</feature>
<dbReference type="InParanoid" id="A0A1B1AJZ4"/>
<keyword evidence="4" id="KW-1185">Reference proteome</keyword>
<organism evidence="3 4">
    <name type="scientific">Candidatus Viadribacter manganicus</name>
    <dbReference type="NCBI Taxonomy" id="1759059"/>
    <lineage>
        <taxon>Bacteria</taxon>
        <taxon>Pseudomonadati</taxon>
        <taxon>Pseudomonadota</taxon>
        <taxon>Alphaproteobacteria</taxon>
        <taxon>Hyphomonadales</taxon>
        <taxon>Hyphomonadaceae</taxon>
        <taxon>Candidatus Viadribacter</taxon>
    </lineage>
</organism>
<feature type="transmembrane region" description="Helical" evidence="2">
    <location>
        <begin position="100"/>
        <end position="118"/>
    </location>
</feature>
<protein>
    <submittedName>
        <fullName evidence="3">Uncharacterized protein</fullName>
    </submittedName>
</protein>
<evidence type="ECO:0000256" key="2">
    <source>
        <dbReference type="SAM" id="Phobius"/>
    </source>
</evidence>
<keyword evidence="2" id="KW-0812">Transmembrane</keyword>
<gene>
    <name evidence="3" type="ORF">ATE48_13670</name>
</gene>